<dbReference type="Proteomes" id="UP000006352">
    <property type="component" value="Unassembled WGS sequence"/>
</dbReference>
<accession>J4GMZ4</accession>
<evidence type="ECO:0000256" key="4">
    <source>
        <dbReference type="ARBA" id="ARBA00012586"/>
    </source>
</evidence>
<keyword evidence="5 7" id="KW-0378">Hydrolase</keyword>
<feature type="active site" description="Proton donor" evidence="8">
    <location>
        <position position="219"/>
    </location>
</feature>
<dbReference type="InterPro" id="IPR050727">
    <property type="entry name" value="GH43_arabinanases"/>
</dbReference>
<dbReference type="GO" id="GO:0031222">
    <property type="term" value="P:arabinan catabolic process"/>
    <property type="evidence" value="ECO:0007669"/>
    <property type="project" value="UniProtKB-UniPathway"/>
</dbReference>
<comment type="catalytic activity">
    <reaction evidence="1 7">
        <text>Endohydrolysis of (1-&gt;5)-alpha-arabinofuranosidic linkages in (1-&gt;5)-arabinans.</text>
        <dbReference type="EC" id="3.2.1.99"/>
    </reaction>
</comment>
<dbReference type="CDD" id="cd18831">
    <property type="entry name" value="GH43_AnAbnA-like"/>
    <property type="match status" value="1"/>
</dbReference>
<dbReference type="SUPFAM" id="SSF75005">
    <property type="entry name" value="Arabinanase/levansucrase/invertase"/>
    <property type="match status" value="1"/>
</dbReference>
<gene>
    <name evidence="11" type="ORF">FIBRA_02569</name>
</gene>
<feature type="site" description="Important for catalytic activity, responsible for pKa modulation of the active site Glu and correct orientation of both the proton donor and substrate" evidence="9">
    <location>
        <position position="166"/>
    </location>
</feature>
<dbReference type="InterPro" id="IPR016840">
    <property type="entry name" value="Glyco_hydro_43_endo_a_Ara-ase"/>
</dbReference>
<evidence type="ECO:0000256" key="10">
    <source>
        <dbReference type="SAM" id="SignalP"/>
    </source>
</evidence>
<dbReference type="InterPro" id="IPR023296">
    <property type="entry name" value="Glyco_hydro_beta-prop_sf"/>
</dbReference>
<dbReference type="RefSeq" id="XP_012179818.1">
    <property type="nucleotide sequence ID" value="XM_012324428.1"/>
</dbReference>
<dbReference type="Gene3D" id="2.115.10.20">
    <property type="entry name" value="Glycosyl hydrolase domain, family 43"/>
    <property type="match status" value="1"/>
</dbReference>
<evidence type="ECO:0000313" key="12">
    <source>
        <dbReference type="Proteomes" id="UP000006352"/>
    </source>
</evidence>
<dbReference type="EMBL" id="HE796988">
    <property type="protein sequence ID" value="CCM00535.1"/>
    <property type="molecule type" value="Genomic_DNA"/>
</dbReference>
<feature type="signal peptide" evidence="10">
    <location>
        <begin position="1"/>
        <end position="19"/>
    </location>
</feature>
<comment type="similarity">
    <text evidence="3 7">Belongs to the glycosyl hydrolase 43 family.</text>
</comment>
<evidence type="ECO:0000256" key="6">
    <source>
        <dbReference type="ARBA" id="ARBA00023295"/>
    </source>
</evidence>
<keyword evidence="6 7" id="KW-0326">Glycosidase</keyword>
<organism evidence="11 12">
    <name type="scientific">Fibroporia radiculosa</name>
    <dbReference type="NCBI Taxonomy" id="599839"/>
    <lineage>
        <taxon>Eukaryota</taxon>
        <taxon>Fungi</taxon>
        <taxon>Dikarya</taxon>
        <taxon>Basidiomycota</taxon>
        <taxon>Agaricomycotina</taxon>
        <taxon>Agaricomycetes</taxon>
        <taxon>Polyporales</taxon>
        <taxon>Fibroporiaceae</taxon>
        <taxon>Fibroporia</taxon>
    </lineage>
</organism>
<dbReference type="GeneID" id="24095446"/>
<dbReference type="InterPro" id="IPR006710">
    <property type="entry name" value="Glyco_hydro_43"/>
</dbReference>
<dbReference type="PANTHER" id="PTHR43301:SF3">
    <property type="entry name" value="ARABINAN ENDO-1,5-ALPHA-L-ARABINOSIDASE A-RELATED"/>
    <property type="match status" value="1"/>
</dbReference>
<dbReference type="OrthoDB" id="195678at2759"/>
<dbReference type="UniPathway" id="UPA00667"/>
<evidence type="ECO:0000256" key="5">
    <source>
        <dbReference type="ARBA" id="ARBA00022801"/>
    </source>
</evidence>
<dbReference type="HOGENOM" id="CLU_009397_5_0_1"/>
<evidence type="ECO:0000256" key="1">
    <source>
        <dbReference type="ARBA" id="ARBA00000375"/>
    </source>
</evidence>
<keyword evidence="10" id="KW-0732">Signal</keyword>
<comment type="pathway">
    <text evidence="2 7">Glycan metabolism; L-arabinan degradation.</text>
</comment>
<keyword evidence="12" id="KW-1185">Reference proteome</keyword>
<evidence type="ECO:0000256" key="9">
    <source>
        <dbReference type="PIRSR" id="PIRSR606710-2"/>
    </source>
</evidence>
<dbReference type="PIRSF" id="PIRSF026534">
    <property type="entry name" value="Endo_alpha-L-arabinosidase"/>
    <property type="match status" value="1"/>
</dbReference>
<evidence type="ECO:0000313" key="11">
    <source>
        <dbReference type="EMBL" id="CCM00535.1"/>
    </source>
</evidence>
<dbReference type="STRING" id="599839.J4GMZ4"/>
<dbReference type="PANTHER" id="PTHR43301">
    <property type="entry name" value="ARABINAN ENDO-1,5-ALPHA-L-ARABINOSIDASE"/>
    <property type="match status" value="1"/>
</dbReference>
<protein>
    <recommendedName>
        <fullName evidence="4 7">Arabinan endo-1,5-alpha-L-arabinosidase</fullName>
        <ecNumber evidence="4 7">3.2.1.99</ecNumber>
    </recommendedName>
</protein>
<dbReference type="AlphaFoldDB" id="J4GMZ4"/>
<feature type="chain" id="PRO_5003778978" description="Arabinan endo-1,5-alpha-L-arabinosidase" evidence="10">
    <location>
        <begin position="20"/>
        <end position="357"/>
    </location>
</feature>
<evidence type="ECO:0000256" key="7">
    <source>
        <dbReference type="PIRNR" id="PIRNR026534"/>
    </source>
</evidence>
<proteinExistence type="inferred from homology"/>
<dbReference type="EC" id="3.2.1.99" evidence="4 7"/>
<evidence type="ECO:0000256" key="3">
    <source>
        <dbReference type="ARBA" id="ARBA00009865"/>
    </source>
</evidence>
<dbReference type="Pfam" id="PF04616">
    <property type="entry name" value="Glyco_hydro_43"/>
    <property type="match status" value="1"/>
</dbReference>
<name>J4GMZ4_9APHY</name>
<reference evidence="11 12" key="1">
    <citation type="journal article" date="2012" name="Appl. Environ. Microbiol.">
        <title>Short-read sequencing for genomic analysis of the brown rot fungus Fibroporia radiculosa.</title>
        <authorList>
            <person name="Tang J.D."/>
            <person name="Perkins A.D."/>
            <person name="Sonstegard T.S."/>
            <person name="Schroeder S.G."/>
            <person name="Burgess S.C."/>
            <person name="Diehl S.V."/>
        </authorList>
    </citation>
    <scope>NUCLEOTIDE SEQUENCE [LARGE SCALE GENOMIC DNA]</scope>
    <source>
        <strain evidence="11 12">TFFH 294</strain>
    </source>
</reference>
<dbReference type="GO" id="GO:0046558">
    <property type="term" value="F:arabinan endo-1,5-alpha-L-arabinosidase activity"/>
    <property type="evidence" value="ECO:0007669"/>
    <property type="project" value="UniProtKB-EC"/>
</dbReference>
<evidence type="ECO:0000256" key="8">
    <source>
        <dbReference type="PIRSR" id="PIRSR606710-1"/>
    </source>
</evidence>
<sequence>MYSLTLLSLLLVSVLTAEALPTTTTTADGLNYTFPAGAHWPDPLPITVNNYSYIHDPSMIKRQSDGKYFLFSSGNSVGILSTDSLSGPYALVGSLLSNSVAPPGEAWAPDAHYENNQFYCYYAISTSGSQNSTIGVATSDSMDPGTWTNQGKVLSSNTNDTYNAIDPNLFFDGNNTPYLSFGSSWDDIFQIQLTSNLSATAGSPKQVAHNATKNPEIEEGSFVWKNGNFYYLFFSAGDCCTFSASNLPAPGGEYHVVVGRSESAHGPFIDQAGVPLLQTGGTTILGSHGRVYAPGGESIFTDTYYNSSTSSWQERDIFVYHYVPADGPHPYNTSYADLGLNGIDWSTGWPVLTELQV</sequence>
<evidence type="ECO:0000256" key="2">
    <source>
        <dbReference type="ARBA" id="ARBA00004834"/>
    </source>
</evidence>
<feature type="active site" description="Proton acceptor" evidence="8">
    <location>
        <position position="56"/>
    </location>
</feature>
<dbReference type="InParanoid" id="J4GMZ4"/>